<feature type="compositionally biased region" description="Low complexity" evidence="11">
    <location>
        <begin position="326"/>
        <end position="335"/>
    </location>
</feature>
<feature type="binding site" evidence="10">
    <location>
        <begin position="258"/>
        <end position="259"/>
    </location>
    <ligand>
        <name>S-adenosyl-L-methionine</name>
        <dbReference type="ChEBI" id="CHEBI:59789"/>
    </ligand>
</feature>
<comment type="similarity">
    <text evidence="10">Belongs to the TRM5 / TYW2 family.</text>
</comment>
<keyword evidence="6 10" id="KW-0819">tRNA processing</keyword>
<comment type="function">
    <text evidence="10">Specifically methylates the N1 position of guanosine-37 in various cytoplasmic and mitochondrial tRNAs. Methylation is not dependent on the nature of the nucleoside 5' of the target nucleoside. This is the first step in the biosynthesis of wybutosine (yW), a modified base adjacent to the anticodon of tRNAs and required for accurate decoding.</text>
</comment>
<dbReference type="InterPro" id="IPR030382">
    <property type="entry name" value="MeTrfase_TRM5/TYW2"/>
</dbReference>
<dbReference type="SUPFAM" id="SSF53335">
    <property type="entry name" value="S-adenosyl-L-methionine-dependent methyltransferases"/>
    <property type="match status" value="1"/>
</dbReference>
<keyword evidence="3 10" id="KW-0489">Methyltransferase</keyword>
<dbReference type="EMBL" id="JAABOA010002291">
    <property type="protein sequence ID" value="KAF9580085.1"/>
    <property type="molecule type" value="Genomic_DNA"/>
</dbReference>
<feature type="binding site" evidence="10">
    <location>
        <position position="355"/>
    </location>
    <ligand>
        <name>S-adenosyl-L-methionine</name>
        <dbReference type="ChEBI" id="CHEBI:59789"/>
    </ligand>
</feature>
<name>A0A9P6FST1_9FUNG</name>
<dbReference type="CDD" id="cd02440">
    <property type="entry name" value="AdoMet_MTases"/>
    <property type="match status" value="1"/>
</dbReference>
<comment type="similarity">
    <text evidence="1">Belongs to the class I-like SAM-binding methyltransferase superfamily. TRM5/TYW2 family.</text>
</comment>
<dbReference type="Gene3D" id="3.30.300.110">
    <property type="entry name" value="Met-10+ protein-like domains"/>
    <property type="match status" value="1"/>
</dbReference>
<keyword evidence="8 10" id="KW-0539">Nucleus</keyword>
<dbReference type="Pfam" id="PF25133">
    <property type="entry name" value="TYW2_N_2"/>
    <property type="match status" value="1"/>
</dbReference>
<evidence type="ECO:0000256" key="9">
    <source>
        <dbReference type="ARBA" id="ARBA00047783"/>
    </source>
</evidence>
<dbReference type="HAMAP" id="MF_03152">
    <property type="entry name" value="TRM5"/>
    <property type="match status" value="1"/>
</dbReference>
<dbReference type="FunFam" id="3.30.300.110:FF:000001">
    <property type="entry name" value="tRNA (guanine(37)-N1)-methyltransferase"/>
    <property type="match status" value="1"/>
</dbReference>
<evidence type="ECO:0000256" key="2">
    <source>
        <dbReference type="ARBA" id="ARBA00022490"/>
    </source>
</evidence>
<keyword evidence="14" id="KW-1185">Reference proteome</keyword>
<dbReference type="InterPro" id="IPR056743">
    <property type="entry name" value="TRM5-TYW2-like_MTfase"/>
</dbReference>
<evidence type="ECO:0000259" key="12">
    <source>
        <dbReference type="PROSITE" id="PS51684"/>
    </source>
</evidence>
<feature type="domain" description="SAM-dependent methyltransferase TRM5/TYW2-type" evidence="12">
    <location>
        <begin position="131"/>
        <end position="443"/>
    </location>
</feature>
<evidence type="ECO:0000256" key="6">
    <source>
        <dbReference type="ARBA" id="ARBA00022694"/>
    </source>
</evidence>
<evidence type="ECO:0000256" key="8">
    <source>
        <dbReference type="ARBA" id="ARBA00023242"/>
    </source>
</evidence>
<keyword evidence="2 10" id="KW-0963">Cytoplasm</keyword>
<feature type="region of interest" description="Disordered" evidence="11">
    <location>
        <begin position="452"/>
        <end position="493"/>
    </location>
</feature>
<dbReference type="InterPro" id="IPR025792">
    <property type="entry name" value="tRNA_Gua_MeTrfase_euk"/>
</dbReference>
<evidence type="ECO:0000313" key="14">
    <source>
        <dbReference type="Proteomes" id="UP000780801"/>
    </source>
</evidence>
<dbReference type="AlphaFoldDB" id="A0A9P6FST1"/>
<dbReference type="GO" id="GO:0002939">
    <property type="term" value="P:tRNA N1-guanine methylation"/>
    <property type="evidence" value="ECO:0007669"/>
    <property type="project" value="TreeGrafter"/>
</dbReference>
<comment type="subcellular location">
    <subcellularLocation>
        <location evidence="10">Mitochondrion matrix</location>
    </subcellularLocation>
    <subcellularLocation>
        <location evidence="10">Nucleus</location>
    </subcellularLocation>
    <subcellularLocation>
        <location evidence="10">Cytoplasm</location>
    </subcellularLocation>
    <text evidence="10">Predominantly in the mitochondria and in the nucleus.</text>
</comment>
<keyword evidence="7 10" id="KW-0496">Mitochondrion</keyword>
<evidence type="ECO:0000313" key="13">
    <source>
        <dbReference type="EMBL" id="KAF9580085.1"/>
    </source>
</evidence>
<evidence type="ECO:0000256" key="3">
    <source>
        <dbReference type="ARBA" id="ARBA00022603"/>
    </source>
</evidence>
<evidence type="ECO:0000256" key="7">
    <source>
        <dbReference type="ARBA" id="ARBA00023128"/>
    </source>
</evidence>
<protein>
    <recommendedName>
        <fullName evidence="10">tRNA (guanine(37)-N1)-methyltransferase</fullName>
        <ecNumber evidence="10">2.1.1.228</ecNumber>
    </recommendedName>
    <alternativeName>
        <fullName evidence="10">M1G-methyltransferase</fullName>
    </alternativeName>
    <alternativeName>
        <fullName evidence="10">tRNA [GM37] methyltransferase</fullName>
    </alternativeName>
    <alternativeName>
        <fullName evidence="10">tRNA methyltransferase 5</fullName>
    </alternativeName>
</protein>
<dbReference type="GO" id="GO:0052906">
    <property type="term" value="F:tRNA (guanine(37)-N1)-methyltransferase activity"/>
    <property type="evidence" value="ECO:0007669"/>
    <property type="project" value="UniProtKB-UniRule"/>
</dbReference>
<dbReference type="PROSITE" id="PS51684">
    <property type="entry name" value="SAM_MT_TRM5_TYW2"/>
    <property type="match status" value="1"/>
</dbReference>
<comment type="subunit">
    <text evidence="10">Monomer.</text>
</comment>
<dbReference type="PANTHER" id="PTHR23245:SF36">
    <property type="entry name" value="TRNA (GUANINE(37)-N1)-METHYLTRANSFERASE"/>
    <property type="match status" value="1"/>
</dbReference>
<dbReference type="GO" id="GO:0005759">
    <property type="term" value="C:mitochondrial matrix"/>
    <property type="evidence" value="ECO:0007669"/>
    <property type="project" value="UniProtKB-SubCell"/>
</dbReference>
<dbReference type="OrthoDB" id="408788at2759"/>
<evidence type="ECO:0000256" key="4">
    <source>
        <dbReference type="ARBA" id="ARBA00022679"/>
    </source>
</evidence>
<feature type="region of interest" description="Disordered" evidence="11">
    <location>
        <begin position="311"/>
        <end position="335"/>
    </location>
</feature>
<dbReference type="Gene3D" id="3.40.50.150">
    <property type="entry name" value="Vaccinia Virus protein VP39"/>
    <property type="match status" value="1"/>
</dbReference>
<dbReference type="GO" id="GO:0005634">
    <property type="term" value="C:nucleus"/>
    <property type="evidence" value="ECO:0007669"/>
    <property type="project" value="UniProtKB-SubCell"/>
</dbReference>
<proteinExistence type="inferred from homology"/>
<dbReference type="InterPro" id="IPR056744">
    <property type="entry name" value="TRM5/TYW2-like_N"/>
</dbReference>
<reference evidence="13" key="1">
    <citation type="journal article" date="2020" name="Fungal Divers.">
        <title>Resolving the Mortierellaceae phylogeny through synthesis of multi-gene phylogenetics and phylogenomics.</title>
        <authorList>
            <person name="Vandepol N."/>
            <person name="Liber J."/>
            <person name="Desiro A."/>
            <person name="Na H."/>
            <person name="Kennedy M."/>
            <person name="Barry K."/>
            <person name="Grigoriev I.V."/>
            <person name="Miller A.N."/>
            <person name="O'Donnell K."/>
            <person name="Stajich J.E."/>
            <person name="Bonito G."/>
        </authorList>
    </citation>
    <scope>NUCLEOTIDE SEQUENCE</scope>
    <source>
        <strain evidence="13">KOD1015</strain>
    </source>
</reference>
<dbReference type="InterPro" id="IPR029063">
    <property type="entry name" value="SAM-dependent_MTases_sf"/>
</dbReference>
<organism evidence="13 14">
    <name type="scientific">Lunasporangiospora selenospora</name>
    <dbReference type="NCBI Taxonomy" id="979761"/>
    <lineage>
        <taxon>Eukaryota</taxon>
        <taxon>Fungi</taxon>
        <taxon>Fungi incertae sedis</taxon>
        <taxon>Mucoromycota</taxon>
        <taxon>Mortierellomycotina</taxon>
        <taxon>Mortierellomycetes</taxon>
        <taxon>Mortierellales</taxon>
        <taxon>Mortierellaceae</taxon>
        <taxon>Lunasporangiospora</taxon>
    </lineage>
</organism>
<gene>
    <name evidence="10 13" type="primary">TRM5</name>
    <name evidence="13" type="ORF">BGW38_003403</name>
</gene>
<evidence type="ECO:0000256" key="10">
    <source>
        <dbReference type="HAMAP-Rule" id="MF_03152"/>
    </source>
</evidence>
<feature type="binding site" evidence="10">
    <location>
        <position position="220"/>
    </location>
    <ligand>
        <name>S-adenosyl-L-methionine</name>
        <dbReference type="ChEBI" id="CHEBI:59789"/>
    </ligand>
</feature>
<feature type="binding site" evidence="10">
    <location>
        <begin position="286"/>
        <end position="287"/>
    </location>
    <ligand>
        <name>S-adenosyl-L-methionine</name>
        <dbReference type="ChEBI" id="CHEBI:59789"/>
    </ligand>
</feature>
<keyword evidence="5 10" id="KW-0949">S-adenosyl-L-methionine</keyword>
<evidence type="ECO:0000256" key="1">
    <source>
        <dbReference type="ARBA" id="ARBA00009775"/>
    </source>
</evidence>
<dbReference type="PANTHER" id="PTHR23245">
    <property type="entry name" value="TRNA METHYLTRANSFERASE"/>
    <property type="match status" value="1"/>
</dbReference>
<accession>A0A9P6FST1</accession>
<dbReference type="GO" id="GO:0070901">
    <property type="term" value="P:mitochondrial tRNA methylation"/>
    <property type="evidence" value="ECO:0007669"/>
    <property type="project" value="TreeGrafter"/>
</dbReference>
<comment type="catalytic activity">
    <reaction evidence="9 10">
        <text>guanosine(37) in tRNA + S-adenosyl-L-methionine = N(1)-methylguanosine(37) in tRNA + S-adenosyl-L-homocysteine + H(+)</text>
        <dbReference type="Rhea" id="RHEA:36899"/>
        <dbReference type="Rhea" id="RHEA-COMP:10145"/>
        <dbReference type="Rhea" id="RHEA-COMP:10147"/>
        <dbReference type="ChEBI" id="CHEBI:15378"/>
        <dbReference type="ChEBI" id="CHEBI:57856"/>
        <dbReference type="ChEBI" id="CHEBI:59789"/>
        <dbReference type="ChEBI" id="CHEBI:73542"/>
        <dbReference type="ChEBI" id="CHEBI:74269"/>
        <dbReference type="EC" id="2.1.1.228"/>
    </reaction>
</comment>
<keyword evidence="4 10" id="KW-0808">Transferase</keyword>
<sequence>MITPPAVQRGLFTLDRSLFKKTVEVMAVRIPANQTMECKKALGSDLMLVPKIRNVKESDDGEKSKRLVLLGLNIKNEDLEGALEQTKEYIKEKGYDLTRTDFSVGYDHWSADEILRAILPEEYVDEAPSSFTTVGHIAHMNLKDEYLPWKNLIGQVILDKNPNLKTVVNKTDSIDTTFRFFKMEILAGEDNMIAEVRESNCRFKFDFSQVYWNSRLHTEHDRLVKLFKPTDAVCDVMAGVGPFAMPAAKKGCMVYANDLNPTSYKYMLENAKLNKIQRNLNIYNMDGRDFIRKAVEDFEKSGYRPTAVAVEAKKEKKPTTPDQKTAEAATPTPSTAVTTAAAASSFKTFDHFVMNLPATAIEFLDAFRGLFHGREDQIPEPKTQLPMIHCHCFSKSETPEEDVKERVEAVMGGPLEMDSVKLHWVRKVAPNKDMYCVSFRLPANIAFASDNKRKLESEPAQGPESSNPMTGADTTTTAAESESESAEKRLKKE</sequence>
<evidence type="ECO:0000256" key="11">
    <source>
        <dbReference type="SAM" id="MobiDB-lite"/>
    </source>
</evidence>
<dbReference type="Proteomes" id="UP000780801">
    <property type="component" value="Unassembled WGS sequence"/>
</dbReference>
<dbReference type="EC" id="2.1.1.228" evidence="10"/>
<feature type="compositionally biased region" description="Polar residues" evidence="11">
    <location>
        <begin position="463"/>
        <end position="473"/>
    </location>
</feature>
<comment type="caution">
    <text evidence="13">The sequence shown here is derived from an EMBL/GenBank/DDBJ whole genome shotgun (WGS) entry which is preliminary data.</text>
</comment>
<evidence type="ECO:0000256" key="5">
    <source>
        <dbReference type="ARBA" id="ARBA00022691"/>
    </source>
</evidence>
<dbReference type="Pfam" id="PF02475">
    <property type="entry name" value="TRM5-TYW2_MTfase"/>
    <property type="match status" value="1"/>
</dbReference>